<dbReference type="PANTHER" id="PTHR30561:SF9">
    <property type="entry name" value="4-AMINO-4-DEOXY-L-ARABINOSE-PHOSPHOUNDECAPRENOL FLIPPASE SUBUNIT ARNF-RELATED"/>
    <property type="match status" value="1"/>
</dbReference>
<comment type="caution">
    <text evidence="7">The sequence shown here is derived from an EMBL/GenBank/DDBJ whole genome shotgun (WGS) entry which is preliminary data.</text>
</comment>
<dbReference type="SUPFAM" id="SSF103481">
    <property type="entry name" value="Multidrug resistance efflux transporter EmrE"/>
    <property type="match status" value="1"/>
</dbReference>
<dbReference type="GO" id="GO:0022857">
    <property type="term" value="F:transmembrane transporter activity"/>
    <property type="evidence" value="ECO:0007669"/>
    <property type="project" value="InterPro"/>
</dbReference>
<keyword evidence="4 6" id="KW-1133">Transmembrane helix</keyword>
<dbReference type="Gene3D" id="1.10.3730.20">
    <property type="match status" value="1"/>
</dbReference>
<dbReference type="InterPro" id="IPR000390">
    <property type="entry name" value="Small_drug/metabolite_transptr"/>
</dbReference>
<evidence type="ECO:0000256" key="1">
    <source>
        <dbReference type="ARBA" id="ARBA00004651"/>
    </source>
</evidence>
<reference evidence="7 8" key="1">
    <citation type="submission" date="2019-10" db="EMBL/GenBank/DDBJ databases">
        <title>Extracellular Electron Transfer in a Candidatus Methanoperedens spp. Enrichment Culture.</title>
        <authorList>
            <person name="Berger S."/>
            <person name="Rangel Shaw D."/>
            <person name="Berben T."/>
            <person name="In 'T Zandt M."/>
            <person name="Frank J."/>
            <person name="Reimann J."/>
            <person name="Jetten M.S.M."/>
            <person name="Welte C.U."/>
        </authorList>
    </citation>
    <scope>NUCLEOTIDE SEQUENCE [LARGE SCALE GENOMIC DNA]</scope>
    <source>
        <strain evidence="7">SB12</strain>
    </source>
</reference>
<organism evidence="7 8">
    <name type="scientific">Leptonema illini</name>
    <dbReference type="NCBI Taxonomy" id="183"/>
    <lineage>
        <taxon>Bacteria</taxon>
        <taxon>Pseudomonadati</taxon>
        <taxon>Spirochaetota</taxon>
        <taxon>Spirochaetia</taxon>
        <taxon>Leptospirales</taxon>
        <taxon>Leptospiraceae</taxon>
        <taxon>Leptonema</taxon>
    </lineage>
</organism>
<dbReference type="InterPro" id="IPR037185">
    <property type="entry name" value="EmrE-like"/>
</dbReference>
<evidence type="ECO:0000256" key="5">
    <source>
        <dbReference type="ARBA" id="ARBA00023136"/>
    </source>
</evidence>
<evidence type="ECO:0000256" key="2">
    <source>
        <dbReference type="ARBA" id="ARBA00022475"/>
    </source>
</evidence>
<dbReference type="RefSeq" id="WP_143464855.1">
    <property type="nucleotide sequence ID" value="NZ_JQDG01000090.1"/>
</dbReference>
<feature type="transmembrane region" description="Helical" evidence="6">
    <location>
        <begin position="105"/>
        <end position="123"/>
    </location>
</feature>
<evidence type="ECO:0000256" key="3">
    <source>
        <dbReference type="ARBA" id="ARBA00022692"/>
    </source>
</evidence>
<protein>
    <recommendedName>
        <fullName evidence="9">EamA domain-containing protein</fullName>
    </recommendedName>
</protein>
<evidence type="ECO:0008006" key="9">
    <source>
        <dbReference type="Google" id="ProtNLM"/>
    </source>
</evidence>
<keyword evidence="5 6" id="KW-0472">Membrane</keyword>
<dbReference type="PANTHER" id="PTHR30561">
    <property type="entry name" value="SMR FAMILY PROTON-DEPENDENT DRUG EFFLUX TRANSPORTER SUGE"/>
    <property type="match status" value="1"/>
</dbReference>
<sequence>MKPGTMWTFLALAILLGALGQILMKIGMKQAGPVPLHDGTAALVVYFFKALTSPPLLGVVVCYGLSILLWLAVLSVQDLSLVRPLMSVGYLLTLIYGIYSGETVTWERIGGTLLITGGVFLLVRSA</sequence>
<feature type="transmembrane region" description="Helical" evidence="6">
    <location>
        <begin position="81"/>
        <end position="99"/>
    </location>
</feature>
<accession>A0A833H3Y3</accession>
<evidence type="ECO:0000313" key="8">
    <source>
        <dbReference type="Proteomes" id="UP000460298"/>
    </source>
</evidence>
<gene>
    <name evidence="7" type="ORF">F9K24_02180</name>
</gene>
<dbReference type="EMBL" id="WBUI01000002">
    <property type="protein sequence ID" value="KAB2934605.1"/>
    <property type="molecule type" value="Genomic_DNA"/>
</dbReference>
<dbReference type="OrthoDB" id="9156836at2"/>
<name>A0A833H3Y3_9LEPT</name>
<keyword evidence="2" id="KW-1003">Cell membrane</keyword>
<evidence type="ECO:0000313" key="7">
    <source>
        <dbReference type="EMBL" id="KAB2934605.1"/>
    </source>
</evidence>
<dbReference type="AlphaFoldDB" id="A0A833H3Y3"/>
<dbReference type="GO" id="GO:0005886">
    <property type="term" value="C:plasma membrane"/>
    <property type="evidence" value="ECO:0007669"/>
    <property type="project" value="UniProtKB-SubCell"/>
</dbReference>
<proteinExistence type="predicted"/>
<keyword evidence="3 6" id="KW-0812">Transmembrane</keyword>
<evidence type="ECO:0000256" key="4">
    <source>
        <dbReference type="ARBA" id="ARBA00022989"/>
    </source>
</evidence>
<comment type="subcellular location">
    <subcellularLocation>
        <location evidence="1">Cell membrane</location>
        <topology evidence="1">Multi-pass membrane protein</topology>
    </subcellularLocation>
</comment>
<feature type="transmembrane region" description="Helical" evidence="6">
    <location>
        <begin position="55"/>
        <end position="74"/>
    </location>
</feature>
<dbReference type="Proteomes" id="UP000460298">
    <property type="component" value="Unassembled WGS sequence"/>
</dbReference>
<evidence type="ECO:0000256" key="6">
    <source>
        <dbReference type="SAM" id="Phobius"/>
    </source>
</evidence>